<gene>
    <name evidence="1" type="ORF">SAMN05216464_113157</name>
</gene>
<dbReference type="RefSeq" id="WP_091153391.1">
    <property type="nucleotide sequence ID" value="NZ_FNAI01000013.1"/>
</dbReference>
<keyword evidence="2" id="KW-1185">Reference proteome</keyword>
<name>A0A1G7ITQ9_9SPHI</name>
<evidence type="ECO:0000313" key="2">
    <source>
        <dbReference type="Proteomes" id="UP000199072"/>
    </source>
</evidence>
<protein>
    <recommendedName>
        <fullName evidence="3">Helix-turn-helix domain-containing protein</fullName>
    </recommendedName>
</protein>
<evidence type="ECO:0000313" key="1">
    <source>
        <dbReference type="EMBL" id="SDF15985.1"/>
    </source>
</evidence>
<sequence>METLQPLSSFFKAIDKDGRISLTHIGIYAALLRYWQLKGYTNPIEAFSYEMMEVARVSSPSTYHKCVRDLHDFGYIRYDPSFKHNQRSKVYLLL</sequence>
<proteinExistence type="predicted"/>
<accession>A0A1G7ITQ9</accession>
<dbReference type="OrthoDB" id="1442826at2"/>
<dbReference type="Proteomes" id="UP000199072">
    <property type="component" value="Unassembled WGS sequence"/>
</dbReference>
<dbReference type="AlphaFoldDB" id="A0A1G7ITQ9"/>
<dbReference type="STRING" id="1391627.SAMN05216464_113157"/>
<dbReference type="EMBL" id="FNAI01000013">
    <property type="protein sequence ID" value="SDF15985.1"/>
    <property type="molecule type" value="Genomic_DNA"/>
</dbReference>
<evidence type="ECO:0008006" key="3">
    <source>
        <dbReference type="Google" id="ProtNLM"/>
    </source>
</evidence>
<reference evidence="1 2" key="1">
    <citation type="submission" date="2016-10" db="EMBL/GenBank/DDBJ databases">
        <authorList>
            <person name="de Groot N.N."/>
        </authorList>
    </citation>
    <scope>NUCLEOTIDE SEQUENCE [LARGE SCALE GENOMIC DNA]</scope>
    <source>
        <strain evidence="1 2">47C3B</strain>
    </source>
</reference>
<organism evidence="1 2">
    <name type="scientific">Mucilaginibacter pineti</name>
    <dbReference type="NCBI Taxonomy" id="1391627"/>
    <lineage>
        <taxon>Bacteria</taxon>
        <taxon>Pseudomonadati</taxon>
        <taxon>Bacteroidota</taxon>
        <taxon>Sphingobacteriia</taxon>
        <taxon>Sphingobacteriales</taxon>
        <taxon>Sphingobacteriaceae</taxon>
        <taxon>Mucilaginibacter</taxon>
    </lineage>
</organism>